<evidence type="ECO:0000259" key="2">
    <source>
        <dbReference type="Pfam" id="PF07245"/>
    </source>
</evidence>
<feature type="compositionally biased region" description="Polar residues" evidence="1">
    <location>
        <begin position="567"/>
        <end position="576"/>
    </location>
</feature>
<keyword evidence="3" id="KW-1185">Reference proteome</keyword>
<feature type="region of interest" description="Disordered" evidence="1">
    <location>
        <begin position="550"/>
        <end position="585"/>
    </location>
</feature>
<evidence type="ECO:0000256" key="1">
    <source>
        <dbReference type="SAM" id="MobiDB-lite"/>
    </source>
</evidence>
<dbReference type="InterPro" id="IPR009878">
    <property type="entry name" value="Phlebovirus_G2_fusion"/>
</dbReference>
<name>A0A1I7T483_9PELO</name>
<evidence type="ECO:0000313" key="3">
    <source>
        <dbReference type="Proteomes" id="UP000095282"/>
    </source>
</evidence>
<proteinExistence type="predicted"/>
<feature type="region of interest" description="Disordered" evidence="1">
    <location>
        <begin position="1"/>
        <end position="74"/>
    </location>
</feature>
<dbReference type="AlphaFoldDB" id="A0A1I7T483"/>
<dbReference type="Pfam" id="PF07245">
    <property type="entry name" value="Phlebovirus_G2"/>
    <property type="match status" value="1"/>
</dbReference>
<dbReference type="WBParaSite" id="Csp11.Scaffold5.g9.t2">
    <property type="protein sequence ID" value="Csp11.Scaffold5.g9.t2"/>
    <property type="gene ID" value="Csp11.Scaffold5.g9"/>
</dbReference>
<protein>
    <submittedName>
        <fullName evidence="4">Phlebovirus_G2 domain-containing protein</fullName>
    </submittedName>
</protein>
<evidence type="ECO:0000313" key="4">
    <source>
        <dbReference type="WBParaSite" id="Csp11.Scaffold5.g9.t2"/>
    </source>
</evidence>
<organism evidence="3 4">
    <name type="scientific">Caenorhabditis tropicalis</name>
    <dbReference type="NCBI Taxonomy" id="1561998"/>
    <lineage>
        <taxon>Eukaryota</taxon>
        <taxon>Metazoa</taxon>
        <taxon>Ecdysozoa</taxon>
        <taxon>Nematoda</taxon>
        <taxon>Chromadorea</taxon>
        <taxon>Rhabditida</taxon>
        <taxon>Rhabditina</taxon>
        <taxon>Rhabditomorpha</taxon>
        <taxon>Rhabditoidea</taxon>
        <taxon>Rhabditidae</taxon>
        <taxon>Peloderinae</taxon>
        <taxon>Caenorhabditis</taxon>
    </lineage>
</organism>
<sequence>MSSTTTIERLRAKASGPLPKPDGQRRSVPSTTMTPTTTTDNTLVTTEDTQTQTSTDNDNTEEIEMVPLRTQANKKLTAVKNWKNRIRTNIRNKASRSAPNTKRRRNDPIRTPDRRTRTFEVTTVEEDGMEVLRIEKTASRTPTPPLAIIGLATILMLITSAAADVCDSTYPITHDETTCNERGICRVEKIENIFFTPQTKTVCLQLTSTNNVIFKLKLTVDHNVRKCQKGPVTFTKNVSVHADSSKRCHGMGECVDRKCLDVGPNSKLEEFSEGNKYPGHTYCSSSCGGLWCKCLLPTEGCLFYRTYAVPTTDENFQIYSCEAWSNAIKFVATTTLDNEVTDRIFLVHEGEEKTIHVNDQEIDIKVKLLEINEETGLSILDEIFPLECSETGDCHYRETCKCNLAEDEAHCNCKVPNLYELLEDKHHTLPVITERKTMSNDLINAVNEQAKAMAVTWQLKTITDQAARRMRQPPPRKPICGFCSRDHPTTQCRNVPQKDKKAMAINKRVCILCCGRANHHPAKCGALRQRNVLCTRRECGRRIDLHHTTMCPLSEPTGHSSRPIEPNATSFQSKPNTETKGHEEIDEIDEMII</sequence>
<feature type="compositionally biased region" description="Low complexity" evidence="1">
    <location>
        <begin position="31"/>
        <end position="57"/>
    </location>
</feature>
<dbReference type="STRING" id="1561998.A0A1I7T483"/>
<accession>A0A1I7T483</accession>
<feature type="domain" description="Phlebovirus glycoprotein G2 fusion" evidence="2">
    <location>
        <begin position="166"/>
        <end position="441"/>
    </location>
</feature>
<reference evidence="4" key="1">
    <citation type="submission" date="2016-11" db="UniProtKB">
        <authorList>
            <consortium name="WormBaseParasite"/>
        </authorList>
    </citation>
    <scope>IDENTIFICATION</scope>
</reference>
<dbReference type="Proteomes" id="UP000095282">
    <property type="component" value="Unplaced"/>
</dbReference>
<feature type="region of interest" description="Disordered" evidence="1">
    <location>
        <begin position="88"/>
        <end position="114"/>
    </location>
</feature>